<protein>
    <submittedName>
        <fullName evidence="1">Uncharacterized protein</fullName>
    </submittedName>
</protein>
<evidence type="ECO:0000313" key="1">
    <source>
        <dbReference type="EMBL" id="MBA0786049.1"/>
    </source>
</evidence>
<comment type="caution">
    <text evidence="1">The sequence shown here is derived from an EMBL/GenBank/DDBJ whole genome shotgun (WGS) entry which is preliminary data.</text>
</comment>
<dbReference type="AlphaFoldDB" id="A0A7J9FL85"/>
<reference evidence="1 2" key="1">
    <citation type="journal article" date="2019" name="Genome Biol. Evol.">
        <title>Insights into the evolution of the New World diploid cottons (Gossypium, subgenus Houzingenia) based on genome sequencing.</title>
        <authorList>
            <person name="Grover C.E."/>
            <person name="Arick M.A. 2nd"/>
            <person name="Thrash A."/>
            <person name="Conover J.L."/>
            <person name="Sanders W.S."/>
            <person name="Peterson D.G."/>
            <person name="Frelichowski J.E."/>
            <person name="Scheffler J.A."/>
            <person name="Scheffler B.E."/>
            <person name="Wendel J.F."/>
        </authorList>
    </citation>
    <scope>NUCLEOTIDE SEQUENCE [LARGE SCALE GENOMIC DNA]</scope>
    <source>
        <strain evidence="1">8</strain>
        <tissue evidence="1">Leaf</tissue>
    </source>
</reference>
<proteinExistence type="predicted"/>
<name>A0A7J9FL85_9ROSI</name>
<gene>
    <name evidence="1" type="ORF">Gotri_025166</name>
</gene>
<evidence type="ECO:0000313" key="2">
    <source>
        <dbReference type="Proteomes" id="UP000593568"/>
    </source>
</evidence>
<organism evidence="1 2">
    <name type="scientific">Gossypium trilobum</name>
    <dbReference type="NCBI Taxonomy" id="34281"/>
    <lineage>
        <taxon>Eukaryota</taxon>
        <taxon>Viridiplantae</taxon>
        <taxon>Streptophyta</taxon>
        <taxon>Embryophyta</taxon>
        <taxon>Tracheophyta</taxon>
        <taxon>Spermatophyta</taxon>
        <taxon>Magnoliopsida</taxon>
        <taxon>eudicotyledons</taxon>
        <taxon>Gunneridae</taxon>
        <taxon>Pentapetalae</taxon>
        <taxon>rosids</taxon>
        <taxon>malvids</taxon>
        <taxon>Malvales</taxon>
        <taxon>Malvaceae</taxon>
        <taxon>Malvoideae</taxon>
        <taxon>Gossypium</taxon>
    </lineage>
</organism>
<dbReference type="EMBL" id="JABEZW010221257">
    <property type="protein sequence ID" value="MBA0786049.1"/>
    <property type="molecule type" value="Genomic_DNA"/>
</dbReference>
<keyword evidence="2" id="KW-1185">Reference proteome</keyword>
<dbReference type="Proteomes" id="UP000593568">
    <property type="component" value="Unassembled WGS sequence"/>
</dbReference>
<accession>A0A7J9FL85</accession>
<sequence>MADHPLEPTTDHRLSKLLPHQLAIRCEPLHKRIPPFAPQPTKGQGKIEKLTLGLGIIRLELMTSTTLRLSFHTIVLQIVIYYYMSLK</sequence>